<dbReference type="VEuPathDB" id="TrichDB:TRFO_13429"/>
<keyword evidence="7" id="KW-1185">Reference proteome</keyword>
<dbReference type="GO" id="GO:0003756">
    <property type="term" value="F:protein disulfide isomerase activity"/>
    <property type="evidence" value="ECO:0007669"/>
    <property type="project" value="TreeGrafter"/>
</dbReference>
<feature type="chain" id="PRO_5012565892" evidence="4">
    <location>
        <begin position="19"/>
        <end position="401"/>
    </location>
</feature>
<organism evidence="6 7">
    <name type="scientific">Tritrichomonas foetus</name>
    <dbReference type="NCBI Taxonomy" id="1144522"/>
    <lineage>
        <taxon>Eukaryota</taxon>
        <taxon>Metamonada</taxon>
        <taxon>Parabasalia</taxon>
        <taxon>Tritrichomonadida</taxon>
        <taxon>Tritrichomonadidae</taxon>
        <taxon>Tritrichomonas</taxon>
    </lineage>
</organism>
<dbReference type="InterPro" id="IPR036249">
    <property type="entry name" value="Thioredoxin-like_sf"/>
</dbReference>
<evidence type="ECO:0000259" key="5">
    <source>
        <dbReference type="PROSITE" id="PS51352"/>
    </source>
</evidence>
<dbReference type="GeneID" id="94831944"/>
<dbReference type="Proteomes" id="UP000179807">
    <property type="component" value="Unassembled WGS sequence"/>
</dbReference>
<comment type="caution">
    <text evidence="6">The sequence shown here is derived from an EMBL/GenBank/DDBJ whole genome shotgun (WGS) entry which is preliminary data.</text>
</comment>
<dbReference type="AlphaFoldDB" id="A0A1J4L2J1"/>
<dbReference type="PROSITE" id="PS00194">
    <property type="entry name" value="THIOREDOXIN_1"/>
    <property type="match status" value="1"/>
</dbReference>
<sequence length="401" mass="47176">MIISFLAIFALSESIVLTDDNFNDVINNTEKIPVFLKLWANWCPHCKEMAPEWTKLVENNEFQGKIYFAEIECEQYRHLCKRFEGENYPRIYYLDLKENSSTRYLGEREYDNFKVFIKKQIQFPLVSITENDLQYYRDLANTTTSFIFCFPDNDVDSLHKAQEIVIKRRHYESQFLIMNSEVKKIIAITSPNRTVEFIGSFDDPKINLFLITNSVPFLNEYTAAVMKHSEFVNTGVFILMHNHSQTPTQESIEICEDASKYFPVTYADCINQDWLCRYTSIDVNTTQPEFIVFDRKNRKFFVYRSTDRQVDSVKKWNELVFHKKAKSEGPGTGLIGQFLEPIYDQKAGGDKVNYMPFFALPLIFVVVIGMFIYDCLHEIGHQNSHKSHHKSYHRNDEKKNE</sequence>
<dbReference type="OrthoDB" id="427280at2759"/>
<keyword evidence="2 4" id="KW-0732">Signal</keyword>
<dbReference type="InterPro" id="IPR017937">
    <property type="entry name" value="Thioredoxin_CS"/>
</dbReference>
<reference evidence="6" key="1">
    <citation type="submission" date="2016-10" db="EMBL/GenBank/DDBJ databases">
        <authorList>
            <person name="Benchimol M."/>
            <person name="Almeida L.G."/>
            <person name="Vasconcelos A.T."/>
            <person name="Perreira-Neves A."/>
            <person name="Rosa I.A."/>
            <person name="Tasca T."/>
            <person name="Bogo M.R."/>
            <person name="de Souza W."/>
        </authorList>
    </citation>
    <scope>NUCLEOTIDE SEQUENCE [LARGE SCALE GENOMIC DNA]</scope>
    <source>
        <strain evidence="6">K</strain>
    </source>
</reference>
<dbReference type="Pfam" id="PF00085">
    <property type="entry name" value="Thioredoxin"/>
    <property type="match status" value="1"/>
</dbReference>
<accession>A0A1J4L2J1</accession>
<dbReference type="PROSITE" id="PS51352">
    <property type="entry name" value="THIOREDOXIN_2"/>
    <property type="match status" value="1"/>
</dbReference>
<gene>
    <name evidence="6" type="ORF">TRFO_13429</name>
</gene>
<name>A0A1J4L2J1_9EUKA</name>
<dbReference type="PANTHER" id="PTHR45672">
    <property type="entry name" value="PROTEIN DISULFIDE-ISOMERASE C17H9.14C-RELATED"/>
    <property type="match status" value="1"/>
</dbReference>
<evidence type="ECO:0000256" key="4">
    <source>
        <dbReference type="SAM" id="SignalP"/>
    </source>
</evidence>
<proteinExistence type="inferred from homology"/>
<dbReference type="RefSeq" id="XP_068369245.1">
    <property type="nucleotide sequence ID" value="XM_068497240.1"/>
</dbReference>
<dbReference type="EMBL" id="MLAK01000145">
    <property type="protein sequence ID" value="OHT16109.1"/>
    <property type="molecule type" value="Genomic_DNA"/>
</dbReference>
<dbReference type="GO" id="GO:0006457">
    <property type="term" value="P:protein folding"/>
    <property type="evidence" value="ECO:0007669"/>
    <property type="project" value="TreeGrafter"/>
</dbReference>
<protein>
    <submittedName>
        <fullName evidence="6">Thioredoxin family protein</fullName>
    </submittedName>
</protein>
<dbReference type="InterPro" id="IPR051063">
    <property type="entry name" value="PDI"/>
</dbReference>
<dbReference type="CDD" id="cd02961">
    <property type="entry name" value="PDI_a_family"/>
    <property type="match status" value="1"/>
</dbReference>
<dbReference type="GO" id="GO:0005783">
    <property type="term" value="C:endoplasmic reticulum"/>
    <property type="evidence" value="ECO:0007669"/>
    <property type="project" value="TreeGrafter"/>
</dbReference>
<dbReference type="PANTHER" id="PTHR45672:SF3">
    <property type="entry name" value="THIOREDOXIN DOMAIN-CONTAINING PROTEIN 5"/>
    <property type="match status" value="1"/>
</dbReference>
<evidence type="ECO:0000256" key="3">
    <source>
        <dbReference type="SAM" id="Phobius"/>
    </source>
</evidence>
<keyword evidence="3" id="KW-0472">Membrane</keyword>
<feature type="transmembrane region" description="Helical" evidence="3">
    <location>
        <begin position="354"/>
        <end position="376"/>
    </location>
</feature>
<feature type="signal peptide" evidence="4">
    <location>
        <begin position="1"/>
        <end position="18"/>
    </location>
</feature>
<evidence type="ECO:0000256" key="2">
    <source>
        <dbReference type="ARBA" id="ARBA00022729"/>
    </source>
</evidence>
<keyword evidence="3" id="KW-1133">Transmembrane helix</keyword>
<dbReference type="SUPFAM" id="SSF52833">
    <property type="entry name" value="Thioredoxin-like"/>
    <property type="match status" value="1"/>
</dbReference>
<dbReference type="InterPro" id="IPR013766">
    <property type="entry name" value="Thioredoxin_domain"/>
</dbReference>
<evidence type="ECO:0000313" key="6">
    <source>
        <dbReference type="EMBL" id="OHT16109.1"/>
    </source>
</evidence>
<keyword evidence="3" id="KW-0812">Transmembrane</keyword>
<dbReference type="Gene3D" id="3.40.30.10">
    <property type="entry name" value="Glutaredoxin"/>
    <property type="match status" value="1"/>
</dbReference>
<evidence type="ECO:0000256" key="1">
    <source>
        <dbReference type="ARBA" id="ARBA00006347"/>
    </source>
</evidence>
<evidence type="ECO:0000313" key="7">
    <source>
        <dbReference type="Proteomes" id="UP000179807"/>
    </source>
</evidence>
<comment type="similarity">
    <text evidence="1">Belongs to the protein disulfide isomerase family.</text>
</comment>
<feature type="domain" description="Thioredoxin" evidence="5">
    <location>
        <begin position="1"/>
        <end position="122"/>
    </location>
</feature>